<dbReference type="GO" id="GO:0006353">
    <property type="term" value="P:DNA-templated transcription termination"/>
    <property type="evidence" value="ECO:0007669"/>
    <property type="project" value="UniProtKB-KW"/>
</dbReference>
<accession>A0ABD3U8K8</accession>
<dbReference type="AlphaFoldDB" id="A0ABD3U8K8"/>
<dbReference type="PANTHER" id="PTHR13068">
    <property type="entry name" value="CGI-12 PROTEIN-RELATED"/>
    <property type="match status" value="1"/>
</dbReference>
<evidence type="ECO:0000256" key="2">
    <source>
        <dbReference type="ARBA" id="ARBA00022472"/>
    </source>
</evidence>
<sequence>MFINLRKTLAYFTKDSYFICKSNVSFSHYFSTSVKKQQPVTTPTVSEFLMNKHHFSPQSASRVASVLTRMRNPQKSDSVLSFLKDNGFSVTQLEKIVEYRPRFLGASLEKVIKPKIKIFQDLGFSKNDITEIIASNPDIFHRSMNNRIIPSLSVLKGLLGSNVELVKVLTVPSWFVISDMENTLAPNFKFLQSCGIPKEYIIWLMYKYPRTLLHKPESMRKFVEYIDQVGIKRSSKMYIHAIRVLSSMSSESWELKLEAFRNLGFSEDDIVVTFRKAPQVFAVSVNKMKKVKEVLLSTGKYDAMCIVKNPTSLGCSIEKRYKPRLQVLSILESKNLIKNWPSFSVMYQSNNANFLKKFVNPYLNEFRDGCLDMSAFSGKKSLKQTPSA</sequence>
<keyword evidence="2" id="KW-0805">Transcription regulation</keyword>
<proteinExistence type="inferred from homology"/>
<evidence type="ECO:0000256" key="1">
    <source>
        <dbReference type="ARBA" id="ARBA00007692"/>
    </source>
</evidence>
<evidence type="ECO:0000313" key="4">
    <source>
        <dbReference type="EMBL" id="KAL3845809.1"/>
    </source>
</evidence>
<comment type="similarity">
    <text evidence="1">Belongs to the mTERF family.</text>
</comment>
<reference evidence="4 5" key="1">
    <citation type="submission" date="2024-12" db="EMBL/GenBank/DDBJ databases">
        <title>The unique morphological basis and parallel evolutionary history of personate flowers in Penstemon.</title>
        <authorList>
            <person name="Depatie T.H."/>
            <person name="Wessinger C.A."/>
        </authorList>
    </citation>
    <scope>NUCLEOTIDE SEQUENCE [LARGE SCALE GENOMIC DNA]</scope>
    <source>
        <strain evidence="4">WTNN_2</strain>
        <tissue evidence="4">Leaf</tissue>
    </source>
</reference>
<gene>
    <name evidence="4" type="ORF">ACJIZ3_003212</name>
</gene>
<dbReference type="PANTHER" id="PTHR13068:SF130">
    <property type="entry name" value="TRANSCRIPTION TERMINATION FACTOR MTERF6, CHLOROPLASTIC_MITOCHONDRIAL-LIKE"/>
    <property type="match status" value="1"/>
</dbReference>
<protein>
    <submittedName>
        <fullName evidence="4">Uncharacterized protein</fullName>
    </submittedName>
</protein>
<keyword evidence="3" id="KW-0809">Transit peptide</keyword>
<name>A0ABD3U8K8_9LAMI</name>
<dbReference type="Proteomes" id="UP001634393">
    <property type="component" value="Unassembled WGS sequence"/>
</dbReference>
<dbReference type="FunFam" id="1.25.70.10:FF:000001">
    <property type="entry name" value="Mitochondrial transcription termination factor-like"/>
    <property type="match status" value="1"/>
</dbReference>
<dbReference type="InterPro" id="IPR003690">
    <property type="entry name" value="MTERF"/>
</dbReference>
<dbReference type="Gene3D" id="1.25.70.10">
    <property type="entry name" value="Transcription termination factor 3, mitochondrial"/>
    <property type="match status" value="1"/>
</dbReference>
<keyword evidence="5" id="KW-1185">Reference proteome</keyword>
<keyword evidence="2" id="KW-0806">Transcription termination</keyword>
<organism evidence="4 5">
    <name type="scientific">Penstemon smallii</name>
    <dbReference type="NCBI Taxonomy" id="265156"/>
    <lineage>
        <taxon>Eukaryota</taxon>
        <taxon>Viridiplantae</taxon>
        <taxon>Streptophyta</taxon>
        <taxon>Embryophyta</taxon>
        <taxon>Tracheophyta</taxon>
        <taxon>Spermatophyta</taxon>
        <taxon>Magnoliopsida</taxon>
        <taxon>eudicotyledons</taxon>
        <taxon>Gunneridae</taxon>
        <taxon>Pentapetalae</taxon>
        <taxon>asterids</taxon>
        <taxon>lamiids</taxon>
        <taxon>Lamiales</taxon>
        <taxon>Plantaginaceae</taxon>
        <taxon>Cheloneae</taxon>
        <taxon>Penstemon</taxon>
    </lineage>
</organism>
<comment type="caution">
    <text evidence="4">The sequence shown here is derived from an EMBL/GenBank/DDBJ whole genome shotgun (WGS) entry which is preliminary data.</text>
</comment>
<dbReference type="SMART" id="SM00733">
    <property type="entry name" value="Mterf"/>
    <property type="match status" value="6"/>
</dbReference>
<evidence type="ECO:0000256" key="3">
    <source>
        <dbReference type="ARBA" id="ARBA00022946"/>
    </source>
</evidence>
<dbReference type="EMBL" id="JBJXBP010000002">
    <property type="protein sequence ID" value="KAL3845809.1"/>
    <property type="molecule type" value="Genomic_DNA"/>
</dbReference>
<dbReference type="InterPro" id="IPR038538">
    <property type="entry name" value="MTERF_sf"/>
</dbReference>
<evidence type="ECO:0000313" key="5">
    <source>
        <dbReference type="Proteomes" id="UP001634393"/>
    </source>
</evidence>
<dbReference type="Pfam" id="PF02536">
    <property type="entry name" value="mTERF"/>
    <property type="match status" value="2"/>
</dbReference>
<keyword evidence="2" id="KW-0804">Transcription</keyword>